<keyword evidence="3" id="KW-0472">Membrane</keyword>
<evidence type="ECO:0000256" key="3">
    <source>
        <dbReference type="SAM" id="Phobius"/>
    </source>
</evidence>
<dbReference type="EMBL" id="CP007032">
    <property type="protein sequence ID" value="AHF08316.1"/>
    <property type="molecule type" value="Genomic_DNA"/>
</dbReference>
<dbReference type="Pfam" id="PF13432">
    <property type="entry name" value="TPR_16"/>
    <property type="match status" value="1"/>
</dbReference>
<proteinExistence type="predicted"/>
<dbReference type="KEGG" id="dmt:DESME_15705"/>
<dbReference type="PANTHER" id="PTHR44943">
    <property type="entry name" value="CELLULOSE SYNTHASE OPERON PROTEIN C"/>
    <property type="match status" value="1"/>
</dbReference>
<dbReference type="eggNOG" id="COG0457">
    <property type="taxonomic scope" value="Bacteria"/>
</dbReference>
<keyword evidence="1" id="KW-0677">Repeat</keyword>
<reference evidence="4 5" key="1">
    <citation type="submission" date="2013-12" db="EMBL/GenBank/DDBJ databases">
        <authorList>
            <consortium name="DOE Joint Genome Institute"/>
            <person name="Smidt H."/>
            <person name="Huntemann M."/>
            <person name="Han J."/>
            <person name="Chen A."/>
            <person name="Kyrpides N."/>
            <person name="Mavromatis K."/>
            <person name="Markowitz V."/>
            <person name="Palaniappan K."/>
            <person name="Ivanova N."/>
            <person name="Schaumberg A."/>
            <person name="Pati A."/>
            <person name="Liolios K."/>
            <person name="Nordberg H.P."/>
            <person name="Cantor M.N."/>
            <person name="Hua S.X."/>
            <person name="Woyke T."/>
        </authorList>
    </citation>
    <scope>NUCLEOTIDE SEQUENCE [LARGE SCALE GENOMIC DNA]</scope>
    <source>
        <strain evidence="5">DSM 15288</strain>
    </source>
</reference>
<protein>
    <submittedName>
        <fullName evidence="4">Uncharacterized protein</fullName>
    </submittedName>
</protein>
<gene>
    <name evidence="4" type="ORF">DESME_15705</name>
</gene>
<name>W0EGY5_9FIRM</name>
<dbReference type="InterPro" id="IPR011990">
    <property type="entry name" value="TPR-like_helical_dom_sf"/>
</dbReference>
<sequence length="216" mass="23246">MNKKHKRNRTVAIIIVSLVSLSMIGSSFVLFFNDTPVAQTATQAGDTADAQIQSLQGQVDGIDQALKAKPEDSGLRLSLANSYYDLGMAQLNSSQDQAVVEAGKTSLKQAITEYQEVLKSKKDDVGILVDMATAAFYSGDNTLAETTFQQALAIKPDFLNALMNHGVYLMEAKGDYLGAIAEFNKALNTNPSSENVQQINSLISFAQSKLSGDVTK</sequence>
<dbReference type="STRING" id="871968.DESME_15705"/>
<keyword evidence="3" id="KW-0812">Transmembrane</keyword>
<accession>W0EGY5</accession>
<evidence type="ECO:0000256" key="1">
    <source>
        <dbReference type="ARBA" id="ARBA00022737"/>
    </source>
</evidence>
<keyword evidence="3" id="KW-1133">Transmembrane helix</keyword>
<evidence type="ECO:0000256" key="2">
    <source>
        <dbReference type="ARBA" id="ARBA00022803"/>
    </source>
</evidence>
<dbReference type="Gene3D" id="1.25.40.10">
    <property type="entry name" value="Tetratricopeptide repeat domain"/>
    <property type="match status" value="1"/>
</dbReference>
<keyword evidence="5" id="KW-1185">Reference proteome</keyword>
<feature type="transmembrane region" description="Helical" evidence="3">
    <location>
        <begin position="12"/>
        <end position="32"/>
    </location>
</feature>
<dbReference type="HOGENOM" id="CLU_094894_1_0_9"/>
<dbReference type="Proteomes" id="UP000010847">
    <property type="component" value="Chromosome"/>
</dbReference>
<dbReference type="PANTHER" id="PTHR44943:SF8">
    <property type="entry name" value="TPR REPEAT-CONTAINING PROTEIN MJ0263"/>
    <property type="match status" value="1"/>
</dbReference>
<dbReference type="InterPro" id="IPR051685">
    <property type="entry name" value="Ycf3/AcsC/BcsC/TPR_MFPF"/>
</dbReference>
<dbReference type="RefSeq" id="WP_025248854.1">
    <property type="nucleotide sequence ID" value="NZ_CP007032.1"/>
</dbReference>
<evidence type="ECO:0000313" key="5">
    <source>
        <dbReference type="Proteomes" id="UP000010847"/>
    </source>
</evidence>
<dbReference type="SUPFAM" id="SSF48452">
    <property type="entry name" value="TPR-like"/>
    <property type="match status" value="1"/>
</dbReference>
<dbReference type="AlphaFoldDB" id="W0EGY5"/>
<evidence type="ECO:0000313" key="4">
    <source>
        <dbReference type="EMBL" id="AHF08316.1"/>
    </source>
</evidence>
<keyword evidence="2" id="KW-0802">TPR repeat</keyword>
<organism evidence="4 5">
    <name type="scientific">Desulfitobacterium metallireducens DSM 15288</name>
    <dbReference type="NCBI Taxonomy" id="871968"/>
    <lineage>
        <taxon>Bacteria</taxon>
        <taxon>Bacillati</taxon>
        <taxon>Bacillota</taxon>
        <taxon>Clostridia</taxon>
        <taxon>Eubacteriales</taxon>
        <taxon>Desulfitobacteriaceae</taxon>
        <taxon>Desulfitobacterium</taxon>
    </lineage>
</organism>